<keyword evidence="4" id="KW-0804">Transcription</keyword>
<dbReference type="PRINTS" id="PR00755">
    <property type="entry name" value="AFLATOXINBRP"/>
</dbReference>
<evidence type="ECO:0000259" key="7">
    <source>
        <dbReference type="PROSITE" id="PS50048"/>
    </source>
</evidence>
<dbReference type="InterPro" id="IPR013700">
    <property type="entry name" value="AflR"/>
</dbReference>
<dbReference type="PROSITE" id="PS00463">
    <property type="entry name" value="ZN2_CY6_FUNGAL_1"/>
    <property type="match status" value="1"/>
</dbReference>
<keyword evidence="5" id="KW-0539">Nucleus</keyword>
<dbReference type="InterPro" id="IPR001138">
    <property type="entry name" value="Zn2Cys6_DnaBD"/>
</dbReference>
<accession>A0ABR4AVN3</accession>
<dbReference type="SUPFAM" id="SSF57701">
    <property type="entry name" value="Zn2/Cys6 DNA-binding domain"/>
    <property type="match status" value="1"/>
</dbReference>
<feature type="region of interest" description="Disordered" evidence="6">
    <location>
        <begin position="47"/>
        <end position="89"/>
    </location>
</feature>
<evidence type="ECO:0000256" key="6">
    <source>
        <dbReference type="SAM" id="MobiDB-lite"/>
    </source>
</evidence>
<keyword evidence="1" id="KW-0479">Metal-binding</keyword>
<feature type="compositionally biased region" description="Low complexity" evidence="6">
    <location>
        <begin position="74"/>
        <end position="88"/>
    </location>
</feature>
<feature type="compositionally biased region" description="Low complexity" evidence="6">
    <location>
        <begin position="450"/>
        <end position="461"/>
    </location>
</feature>
<evidence type="ECO:0000256" key="2">
    <source>
        <dbReference type="ARBA" id="ARBA00023015"/>
    </source>
</evidence>
<feature type="compositionally biased region" description="Gly residues" evidence="6">
    <location>
        <begin position="462"/>
        <end position="478"/>
    </location>
</feature>
<dbReference type="Pfam" id="PF00172">
    <property type="entry name" value="Zn_clus"/>
    <property type="match status" value="1"/>
</dbReference>
<feature type="region of interest" description="Disordered" evidence="6">
    <location>
        <begin position="442"/>
        <end position="478"/>
    </location>
</feature>
<keyword evidence="9" id="KW-1185">Reference proteome</keyword>
<dbReference type="Pfam" id="PF08493">
    <property type="entry name" value="AflR"/>
    <property type="match status" value="1"/>
</dbReference>
<dbReference type="PROSITE" id="PS50048">
    <property type="entry name" value="ZN2_CY6_FUNGAL_2"/>
    <property type="match status" value="1"/>
</dbReference>
<organism evidence="8 9">
    <name type="scientific">Lepraria finkii</name>
    <dbReference type="NCBI Taxonomy" id="1340010"/>
    <lineage>
        <taxon>Eukaryota</taxon>
        <taxon>Fungi</taxon>
        <taxon>Dikarya</taxon>
        <taxon>Ascomycota</taxon>
        <taxon>Pezizomycotina</taxon>
        <taxon>Lecanoromycetes</taxon>
        <taxon>OSLEUM clade</taxon>
        <taxon>Lecanoromycetidae</taxon>
        <taxon>Lecanorales</taxon>
        <taxon>Lecanorineae</taxon>
        <taxon>Stereocaulaceae</taxon>
        <taxon>Lepraria</taxon>
    </lineage>
</organism>
<evidence type="ECO:0000256" key="5">
    <source>
        <dbReference type="ARBA" id="ARBA00023242"/>
    </source>
</evidence>
<dbReference type="Gene3D" id="4.10.240.10">
    <property type="entry name" value="Zn(2)-C6 fungal-type DNA-binding domain"/>
    <property type="match status" value="1"/>
</dbReference>
<gene>
    <name evidence="8" type="ORF">ABVK25_010828</name>
</gene>
<keyword evidence="3" id="KW-0238">DNA-binding</keyword>
<reference evidence="8 9" key="1">
    <citation type="submission" date="2024-09" db="EMBL/GenBank/DDBJ databases">
        <title>Rethinking Asexuality: The Enigmatic Case of Functional Sexual Genes in Lepraria (Stereocaulaceae).</title>
        <authorList>
            <person name="Doellman M."/>
            <person name="Sun Y."/>
            <person name="Barcenas-Pena A."/>
            <person name="Lumbsch H.T."/>
            <person name="Grewe F."/>
        </authorList>
    </citation>
    <scope>NUCLEOTIDE SEQUENCE [LARGE SCALE GENOMIC DNA]</scope>
    <source>
        <strain evidence="8 9">Grewe 0041</strain>
    </source>
</reference>
<name>A0ABR4AVN3_9LECA</name>
<evidence type="ECO:0000313" key="8">
    <source>
        <dbReference type="EMBL" id="KAL2048876.1"/>
    </source>
</evidence>
<sequence length="514" mass="54508">MQQRKRVKLKLRDSCDGCSDAKIKCNKDKPVCSRCNVKGLTCCYGPSHRSGRRSTIASKASERPQKSPTPGPVPALAQVAAPASQPAGTSNEIDTAAVLNAASNTDFHFSIDAFDFPDIALGGAAFGTTPFSTFPEPLKLDLSAPEYDVAALMSSNPDSPNDNNRKSDRENSSSSSSNDSLTYDNRNDSISGIDGMTYDPQWFSNLGLTFPNNFASGLAMPPSSSYGPQMTLPDISTPSSLQSSIFNHQSFPLPNTNAIFCTPPPETSCTCLTQALSLLAALHDNNNASSSTSSTPPVIGAMTPPYADNDNNKSMSLRNLVGGGTGVKNVTTTIHESLNLNTTSLQQATKILSCECSTHNQQLIFFVAFIVRKTMDRYTAAVHGADTLDRDSGGGVGSELPLSYKDSLESSGGGCKGNSRTRAQLVLGELHRVVRIVDALSKRMREGQGRRSNSSSESSSQSGGGKGSEVGDGGLQGGPGCHQISASCFAQLENDLRKHLKAVTNDTMSILRRE</sequence>
<feature type="domain" description="Zn(2)-C6 fungal-type" evidence="7">
    <location>
        <begin position="14"/>
        <end position="44"/>
    </location>
</feature>
<feature type="region of interest" description="Disordered" evidence="6">
    <location>
        <begin position="152"/>
        <end position="186"/>
    </location>
</feature>
<protein>
    <recommendedName>
        <fullName evidence="7">Zn(2)-C6 fungal-type domain-containing protein</fullName>
    </recommendedName>
</protein>
<evidence type="ECO:0000313" key="9">
    <source>
        <dbReference type="Proteomes" id="UP001590951"/>
    </source>
</evidence>
<evidence type="ECO:0000256" key="1">
    <source>
        <dbReference type="ARBA" id="ARBA00022723"/>
    </source>
</evidence>
<keyword evidence="2" id="KW-0805">Transcription regulation</keyword>
<dbReference type="CDD" id="cd00067">
    <property type="entry name" value="GAL4"/>
    <property type="match status" value="1"/>
</dbReference>
<proteinExistence type="predicted"/>
<dbReference type="EMBL" id="JBHFEH010000076">
    <property type="protein sequence ID" value="KAL2048876.1"/>
    <property type="molecule type" value="Genomic_DNA"/>
</dbReference>
<comment type="caution">
    <text evidence="8">The sequence shown here is derived from an EMBL/GenBank/DDBJ whole genome shotgun (WGS) entry which is preliminary data.</text>
</comment>
<dbReference type="InterPro" id="IPR036864">
    <property type="entry name" value="Zn2-C6_fun-type_DNA-bd_sf"/>
</dbReference>
<evidence type="ECO:0000256" key="4">
    <source>
        <dbReference type="ARBA" id="ARBA00023163"/>
    </source>
</evidence>
<dbReference type="Proteomes" id="UP001590951">
    <property type="component" value="Unassembled WGS sequence"/>
</dbReference>
<evidence type="ECO:0000256" key="3">
    <source>
        <dbReference type="ARBA" id="ARBA00023125"/>
    </source>
</evidence>